<dbReference type="SUPFAM" id="SSF53448">
    <property type="entry name" value="Nucleotide-diphospho-sugar transferases"/>
    <property type="match status" value="1"/>
</dbReference>
<comment type="similarity">
    <text evidence="1">Belongs to the glycosyltransferase 2 family.</text>
</comment>
<dbReference type="InterPro" id="IPR029044">
    <property type="entry name" value="Nucleotide-diphossugar_trans"/>
</dbReference>
<reference evidence="3" key="1">
    <citation type="submission" date="2023-12" db="EMBL/GenBank/DDBJ databases">
        <title>Fervidustalea candida gen. nov., sp. nov., a novel member of the family Paenibacillaceae isolated from a geothermal area.</title>
        <authorList>
            <person name="Li W.-J."/>
            <person name="Jiao J.-Y."/>
            <person name="Chen Y."/>
        </authorList>
    </citation>
    <scope>NUCLEOTIDE SEQUENCE</scope>
    <source>
        <strain evidence="3">SYSU GA230002</strain>
    </source>
</reference>
<gene>
    <name evidence="3" type="ORF">VF724_01970</name>
</gene>
<dbReference type="Proteomes" id="UP001310386">
    <property type="component" value="Unassembled WGS sequence"/>
</dbReference>
<dbReference type="InterPro" id="IPR001173">
    <property type="entry name" value="Glyco_trans_2-like"/>
</dbReference>
<dbReference type="Pfam" id="PF00535">
    <property type="entry name" value="Glycos_transf_2"/>
    <property type="match status" value="1"/>
</dbReference>
<accession>A0ABU5ZD56</accession>
<keyword evidence="4" id="KW-1185">Reference proteome</keyword>
<evidence type="ECO:0000256" key="1">
    <source>
        <dbReference type="ARBA" id="ARBA00006739"/>
    </source>
</evidence>
<name>A0ABU5ZD56_9BACL</name>
<dbReference type="GO" id="GO:0016757">
    <property type="term" value="F:glycosyltransferase activity"/>
    <property type="evidence" value="ECO:0007669"/>
    <property type="project" value="UniProtKB-KW"/>
</dbReference>
<evidence type="ECO:0000313" key="3">
    <source>
        <dbReference type="EMBL" id="MEB3100424.1"/>
    </source>
</evidence>
<dbReference type="Gene3D" id="3.90.550.10">
    <property type="entry name" value="Spore Coat Polysaccharide Biosynthesis Protein SpsA, Chain A"/>
    <property type="match status" value="1"/>
</dbReference>
<evidence type="ECO:0000313" key="4">
    <source>
        <dbReference type="Proteomes" id="UP001310386"/>
    </source>
</evidence>
<dbReference type="EC" id="2.4.-.-" evidence="3"/>
<keyword evidence="3" id="KW-0808">Transferase</keyword>
<protein>
    <submittedName>
        <fullName evidence="3">Glycosyltransferase</fullName>
        <ecNumber evidence="3">2.4.-.-</ecNumber>
    </submittedName>
</protein>
<evidence type="ECO:0000259" key="2">
    <source>
        <dbReference type="Pfam" id="PF00535"/>
    </source>
</evidence>
<feature type="domain" description="Glycosyltransferase 2-like" evidence="2">
    <location>
        <begin position="7"/>
        <end position="134"/>
    </location>
</feature>
<dbReference type="EMBL" id="JAYJLD010000002">
    <property type="protein sequence ID" value="MEB3100424.1"/>
    <property type="molecule type" value="Genomic_DNA"/>
</dbReference>
<dbReference type="PANTHER" id="PTHR22916:SF3">
    <property type="entry name" value="UDP-GLCNAC:BETAGAL BETA-1,3-N-ACETYLGLUCOSAMINYLTRANSFERASE-LIKE PROTEIN 1"/>
    <property type="match status" value="1"/>
</dbReference>
<sequence length="298" mass="34511">MASPLVSILIPSYNRPDYLEMALRSALAQTYKNIEIIISDDSTNFQVRDRLVPYLSTHSNIKYIKNKKKLFVKNWIRCFAASSGSYINYLMDDDLFHPQKIEEMMSMFMRFNDVSLVTSYRQLIDEKNEPRPGLQASRIFNQLSAVPGAALGNYILTNGRNVVGEPTTVLFRKEALTEPFGVYHGKQYVFNNDLATWISLLSKGKAVYIPQELSSFRIHSGQNQHVPSIIGTSFMEWTDLIVESRKDGFLRDPLQYRSALYTQLQNMRLFLQQPRYTPFQQNIQQVMQRIKLLLSKIE</sequence>
<organism evidence="3 4">
    <name type="scientific">Ferviditalea candida</name>
    <dbReference type="NCBI Taxonomy" id="3108399"/>
    <lineage>
        <taxon>Bacteria</taxon>
        <taxon>Bacillati</taxon>
        <taxon>Bacillota</taxon>
        <taxon>Bacilli</taxon>
        <taxon>Bacillales</taxon>
        <taxon>Paenibacillaceae</taxon>
        <taxon>Ferviditalea</taxon>
    </lineage>
</organism>
<comment type="caution">
    <text evidence="3">The sequence shown here is derived from an EMBL/GenBank/DDBJ whole genome shotgun (WGS) entry which is preliminary data.</text>
</comment>
<dbReference type="RefSeq" id="WP_371752535.1">
    <property type="nucleotide sequence ID" value="NZ_JAYJLD010000002.1"/>
</dbReference>
<keyword evidence="3" id="KW-0328">Glycosyltransferase</keyword>
<proteinExistence type="inferred from homology"/>
<dbReference type="PANTHER" id="PTHR22916">
    <property type="entry name" value="GLYCOSYLTRANSFERASE"/>
    <property type="match status" value="1"/>
</dbReference>